<gene>
    <name evidence="4" type="ORF">GGX14DRAFT_630140</name>
</gene>
<keyword evidence="1" id="KW-0479">Metal-binding</keyword>
<keyword evidence="1" id="KW-0862">Zinc</keyword>
<evidence type="ECO:0000313" key="5">
    <source>
        <dbReference type="Proteomes" id="UP001219525"/>
    </source>
</evidence>
<dbReference type="InterPro" id="IPR036236">
    <property type="entry name" value="Znf_C2H2_sf"/>
</dbReference>
<dbReference type="GO" id="GO:0008270">
    <property type="term" value="F:zinc ion binding"/>
    <property type="evidence" value="ECO:0007669"/>
    <property type="project" value="UniProtKB-KW"/>
</dbReference>
<organism evidence="4 5">
    <name type="scientific">Mycena pura</name>
    <dbReference type="NCBI Taxonomy" id="153505"/>
    <lineage>
        <taxon>Eukaryota</taxon>
        <taxon>Fungi</taxon>
        <taxon>Dikarya</taxon>
        <taxon>Basidiomycota</taxon>
        <taxon>Agaricomycotina</taxon>
        <taxon>Agaricomycetes</taxon>
        <taxon>Agaricomycetidae</taxon>
        <taxon>Agaricales</taxon>
        <taxon>Marasmiineae</taxon>
        <taxon>Mycenaceae</taxon>
        <taxon>Mycena</taxon>
    </lineage>
</organism>
<comment type="caution">
    <text evidence="4">The sequence shown here is derived from an EMBL/GenBank/DDBJ whole genome shotgun (WGS) entry which is preliminary data.</text>
</comment>
<feature type="compositionally biased region" description="Polar residues" evidence="2">
    <location>
        <begin position="188"/>
        <end position="205"/>
    </location>
</feature>
<keyword evidence="1" id="KW-0863">Zinc-finger</keyword>
<dbReference type="AlphaFoldDB" id="A0AAD6YSC3"/>
<feature type="compositionally biased region" description="Low complexity" evidence="2">
    <location>
        <begin position="227"/>
        <end position="236"/>
    </location>
</feature>
<dbReference type="Proteomes" id="UP001219525">
    <property type="component" value="Unassembled WGS sequence"/>
</dbReference>
<keyword evidence="5" id="KW-1185">Reference proteome</keyword>
<evidence type="ECO:0000256" key="1">
    <source>
        <dbReference type="PROSITE-ProRule" id="PRU00042"/>
    </source>
</evidence>
<feature type="compositionally biased region" description="Low complexity" evidence="2">
    <location>
        <begin position="163"/>
        <end position="173"/>
    </location>
</feature>
<dbReference type="SUPFAM" id="SSF57667">
    <property type="entry name" value="beta-beta-alpha zinc fingers"/>
    <property type="match status" value="1"/>
</dbReference>
<feature type="region of interest" description="Disordered" evidence="2">
    <location>
        <begin position="391"/>
        <end position="461"/>
    </location>
</feature>
<protein>
    <recommendedName>
        <fullName evidence="3">C2H2-type domain-containing protein</fullName>
    </recommendedName>
</protein>
<reference evidence="4" key="1">
    <citation type="submission" date="2023-03" db="EMBL/GenBank/DDBJ databases">
        <title>Massive genome expansion in bonnet fungi (Mycena s.s.) driven by repeated elements and novel gene families across ecological guilds.</title>
        <authorList>
            <consortium name="Lawrence Berkeley National Laboratory"/>
            <person name="Harder C.B."/>
            <person name="Miyauchi S."/>
            <person name="Viragh M."/>
            <person name="Kuo A."/>
            <person name="Thoen E."/>
            <person name="Andreopoulos B."/>
            <person name="Lu D."/>
            <person name="Skrede I."/>
            <person name="Drula E."/>
            <person name="Henrissat B."/>
            <person name="Morin E."/>
            <person name="Kohler A."/>
            <person name="Barry K."/>
            <person name="LaButti K."/>
            <person name="Morin E."/>
            <person name="Salamov A."/>
            <person name="Lipzen A."/>
            <person name="Mereny Z."/>
            <person name="Hegedus B."/>
            <person name="Baldrian P."/>
            <person name="Stursova M."/>
            <person name="Weitz H."/>
            <person name="Taylor A."/>
            <person name="Grigoriev I.V."/>
            <person name="Nagy L.G."/>
            <person name="Martin F."/>
            <person name="Kauserud H."/>
        </authorList>
    </citation>
    <scope>NUCLEOTIDE SEQUENCE</scope>
    <source>
        <strain evidence="4">9144</strain>
    </source>
</reference>
<dbReference type="EMBL" id="JARJCW010000003">
    <property type="protein sequence ID" value="KAJ7227486.1"/>
    <property type="molecule type" value="Genomic_DNA"/>
</dbReference>
<dbReference type="PROSITE" id="PS50157">
    <property type="entry name" value="ZINC_FINGER_C2H2_2"/>
    <property type="match status" value="1"/>
</dbReference>
<feature type="compositionally biased region" description="Polar residues" evidence="2">
    <location>
        <begin position="291"/>
        <end position="301"/>
    </location>
</feature>
<feature type="domain" description="C2H2-type" evidence="3">
    <location>
        <begin position="487"/>
        <end position="516"/>
    </location>
</feature>
<dbReference type="SMART" id="SM00355">
    <property type="entry name" value="ZnF_C2H2"/>
    <property type="match status" value="2"/>
</dbReference>
<feature type="region of interest" description="Disordered" evidence="2">
    <location>
        <begin position="227"/>
        <end position="347"/>
    </location>
</feature>
<feature type="region of interest" description="Disordered" evidence="2">
    <location>
        <begin position="163"/>
        <end position="205"/>
    </location>
</feature>
<evidence type="ECO:0000256" key="2">
    <source>
        <dbReference type="SAM" id="MobiDB-lite"/>
    </source>
</evidence>
<name>A0AAD6YSC3_9AGAR</name>
<dbReference type="PROSITE" id="PS00028">
    <property type="entry name" value="ZINC_FINGER_C2H2_1"/>
    <property type="match status" value="1"/>
</dbReference>
<evidence type="ECO:0000313" key="4">
    <source>
        <dbReference type="EMBL" id="KAJ7227486.1"/>
    </source>
</evidence>
<evidence type="ECO:0000259" key="3">
    <source>
        <dbReference type="PROSITE" id="PS50157"/>
    </source>
</evidence>
<dbReference type="InterPro" id="IPR013087">
    <property type="entry name" value="Znf_C2H2_type"/>
</dbReference>
<dbReference type="Gene3D" id="3.30.160.60">
    <property type="entry name" value="Classic Zinc Finger"/>
    <property type="match status" value="1"/>
</dbReference>
<feature type="region of interest" description="Disordered" evidence="2">
    <location>
        <begin position="1"/>
        <end position="22"/>
    </location>
</feature>
<sequence length="541" mass="58000">MTEDYTPSIHIEPPPQAGSNEHAVYSSLGMFDSSYCPSSERAHPQPPALFIQPDSVNYATELSPLDEFWSADIRYSPSTSGRSSPIGAWSPASSLSGEVFPEDLNEDFSWAHQQALSAHSSPALSQSSLSPLTTAFDGFALEESYQTVERSVLNGPPAFSRLRSSSHSISSASPEEFWTEGVGRGRSASMSGANTSTDNTQFYPTDNTEAQFSVGVEATFSESLGTSMSWGSTSSGNAHDDNNSPLGSLVPGWTYPNHEGLSVESQDQAPPSPSLLAVPNGSLRRRGACSSRRSLSHSDLNSLMPPEQDVGRGRGQHRTTLSIPNSRSASSGSRASSRDVSPHGPVFFNDLQALGSYSPSAPPSPAFEDAATSEEAMSIARRRTFTAMRGSSELDLPSVPSLNRASSAPAKGRRSRPNVMPPGANLGVFKAEKTDMSSFLSSPGDDTAGSRQEFRVSQPPSNAFKAEVASKKIRQASNARRLNVAAFSCPLPTCSSTFTARHNLMNHINSHNKHRPHKCLCGMAFTTQGVLNRHKKRCSHK</sequence>
<feature type="compositionally biased region" description="Low complexity" evidence="2">
    <location>
        <begin position="326"/>
        <end position="335"/>
    </location>
</feature>
<proteinExistence type="predicted"/>
<accession>A0AAD6YSC3</accession>